<dbReference type="InterPro" id="IPR025154">
    <property type="entry name" value="Put_metallopeptidase_dom"/>
</dbReference>
<sequence>MSKLNARDKLVKSRVAMLLKYPFWGPLAARLKLEEVEWCKTIATDGRKFYYNAEFIGKLSDGEMIFGFAHELGHIIFDHMTRRGDKNPQVWNMAGDYVINNMLIREGVGTTITTVPILADRKYEGKTADEVYDELMKNAVKIQMPFDEHLDGEGDGEGDGDGADGDKDGKGKPKFKKLTEEERKALKDEWREAVIQAAKQAGAGNTPGAIQRLVKDITAPVMDIKDLLRIQFSGSVKSDYTWMRPNRKSWHTGAVLPGQLPGEELDIVVALDASGSIDEGMLMDFLGMVQGALDQFTSYKVRVITFDTDVYHEDTFTGDDGRSMGEYQVTGGGGTSFECVWQWMKDNEVQPHQLVMFTDGYPFGSWGDPDYCDTLFIVHGNNDITAPFGITANYVPPGRKR</sequence>
<evidence type="ECO:0000259" key="3">
    <source>
        <dbReference type="Pfam" id="PF13203"/>
    </source>
</evidence>
<reference evidence="4" key="1">
    <citation type="submission" date="2020-05" db="EMBL/GenBank/DDBJ databases">
        <authorList>
            <person name="Chiriac C."/>
            <person name="Salcher M."/>
            <person name="Ghai R."/>
            <person name="Kavagutti S V."/>
        </authorList>
    </citation>
    <scope>NUCLEOTIDE SEQUENCE</scope>
</reference>
<protein>
    <submittedName>
        <fullName evidence="4">VWFA domain containing protein</fullName>
    </submittedName>
</protein>
<feature type="compositionally biased region" description="Acidic residues" evidence="1">
    <location>
        <begin position="153"/>
        <end position="163"/>
    </location>
</feature>
<name>A0A6J5TC11_9CAUD</name>
<dbReference type="Pfam" id="PF09967">
    <property type="entry name" value="DUF2201"/>
    <property type="match status" value="1"/>
</dbReference>
<evidence type="ECO:0000313" key="4">
    <source>
        <dbReference type="EMBL" id="CAB4241894.1"/>
    </source>
</evidence>
<proteinExistence type="predicted"/>
<feature type="domain" description="VWA-like" evidence="2">
    <location>
        <begin position="267"/>
        <end position="390"/>
    </location>
</feature>
<feature type="domain" description="Putative metallopeptidase" evidence="3">
    <location>
        <begin position="9"/>
        <end position="249"/>
    </location>
</feature>
<dbReference type="Gene3D" id="3.40.50.410">
    <property type="entry name" value="von Willebrand factor, type A domain"/>
    <property type="match status" value="1"/>
</dbReference>
<accession>A0A6J5TC11</accession>
<dbReference type="SUPFAM" id="SSF53300">
    <property type="entry name" value="vWA-like"/>
    <property type="match status" value="1"/>
</dbReference>
<dbReference type="PANTHER" id="PTHR38730">
    <property type="entry name" value="SLL7028 PROTEIN"/>
    <property type="match status" value="1"/>
</dbReference>
<organism evidence="4">
    <name type="scientific">uncultured Caudovirales phage</name>
    <dbReference type="NCBI Taxonomy" id="2100421"/>
    <lineage>
        <taxon>Viruses</taxon>
        <taxon>Duplodnaviria</taxon>
        <taxon>Heunggongvirae</taxon>
        <taxon>Uroviricota</taxon>
        <taxon>Caudoviricetes</taxon>
        <taxon>Peduoviridae</taxon>
        <taxon>Maltschvirus</taxon>
        <taxon>Maltschvirus maltsch</taxon>
    </lineage>
</organism>
<feature type="compositionally biased region" description="Basic and acidic residues" evidence="1">
    <location>
        <begin position="164"/>
        <end position="180"/>
    </location>
</feature>
<dbReference type="CDD" id="cd00198">
    <property type="entry name" value="vWFA"/>
    <property type="match status" value="1"/>
</dbReference>
<evidence type="ECO:0000259" key="2">
    <source>
        <dbReference type="Pfam" id="PF09967"/>
    </source>
</evidence>
<dbReference type="InterPro" id="IPR018698">
    <property type="entry name" value="VWA-like_dom"/>
</dbReference>
<gene>
    <name evidence="4" type="ORF">UFOVP71_432</name>
</gene>
<dbReference type="Pfam" id="PF13203">
    <property type="entry name" value="DUF2201_N"/>
    <property type="match status" value="1"/>
</dbReference>
<feature type="region of interest" description="Disordered" evidence="1">
    <location>
        <begin position="148"/>
        <end position="180"/>
    </location>
</feature>
<dbReference type="EMBL" id="LR797824">
    <property type="protein sequence ID" value="CAB4241894.1"/>
    <property type="molecule type" value="Genomic_DNA"/>
</dbReference>
<evidence type="ECO:0000256" key="1">
    <source>
        <dbReference type="SAM" id="MobiDB-lite"/>
    </source>
</evidence>
<dbReference type="InterPro" id="IPR036465">
    <property type="entry name" value="vWFA_dom_sf"/>
</dbReference>
<dbReference type="PANTHER" id="PTHR38730:SF1">
    <property type="entry name" value="SLL7028 PROTEIN"/>
    <property type="match status" value="1"/>
</dbReference>